<evidence type="ECO:0000313" key="1">
    <source>
        <dbReference type="EMBL" id="RGC34995.1"/>
    </source>
</evidence>
<protein>
    <submittedName>
        <fullName evidence="1">Uncharacterized protein</fullName>
    </submittedName>
</protein>
<name>A0A3E2X151_9FIRM</name>
<dbReference type="EMBL" id="QVIA01000002">
    <property type="protein sequence ID" value="RGC34995.1"/>
    <property type="molecule type" value="Genomic_DNA"/>
</dbReference>
<dbReference type="Proteomes" id="UP000261111">
    <property type="component" value="Unassembled WGS sequence"/>
</dbReference>
<comment type="caution">
    <text evidence="1">The sequence shown here is derived from an EMBL/GenBank/DDBJ whole genome shotgun (WGS) entry which is preliminary data.</text>
</comment>
<sequence>MGMNSHGNRKKSVLYSVTSAGTGKMIRSKAAGGWQRRTEVLCQAKHDATSQQVRPGVLEYGKN</sequence>
<accession>A0A3E2X151</accession>
<evidence type="ECO:0000313" key="2">
    <source>
        <dbReference type="Proteomes" id="UP000261111"/>
    </source>
</evidence>
<organism evidence="1 2">
    <name type="scientific">Hungatella hathewayi</name>
    <dbReference type="NCBI Taxonomy" id="154046"/>
    <lineage>
        <taxon>Bacteria</taxon>
        <taxon>Bacillati</taxon>
        <taxon>Bacillota</taxon>
        <taxon>Clostridia</taxon>
        <taxon>Lachnospirales</taxon>
        <taxon>Lachnospiraceae</taxon>
        <taxon>Hungatella</taxon>
    </lineage>
</organism>
<reference evidence="1 2" key="1">
    <citation type="submission" date="2018-08" db="EMBL/GenBank/DDBJ databases">
        <title>A genome reference for cultivated species of the human gut microbiota.</title>
        <authorList>
            <person name="Zou Y."/>
            <person name="Xue W."/>
            <person name="Luo G."/>
        </authorList>
    </citation>
    <scope>NUCLEOTIDE SEQUENCE [LARGE SCALE GENOMIC DNA]</scope>
    <source>
        <strain evidence="1 2">AF19-21</strain>
    </source>
</reference>
<proteinExistence type="predicted"/>
<gene>
    <name evidence="1" type="ORF">DWX41_01995</name>
</gene>
<dbReference type="AlphaFoldDB" id="A0A3E2X151"/>